<sequence length="171" mass="19089">MPFSFKCASCGEIHEGMPSLDADAPLSYYSIPEEERERRCDLGSDDCVIDEKAFYVRGCIEIPVHGQPDPFTWGVWVSLSLASYTEWVRTFEQAKRAHAGPFFGWLNASLAPYPDTVNLKTRVHLRDDGIRPAIELEPTDHPLAMEQRNGICAARVAQLYALAVHPADSPP</sequence>
<dbReference type="InterPro" id="IPR018697">
    <property type="entry name" value="DUF2199"/>
</dbReference>
<dbReference type="Proteomes" id="UP000397656">
    <property type="component" value="Chromosome 1"/>
</dbReference>
<protein>
    <submittedName>
        <fullName evidence="1">DUF2199 domain-containing protein</fullName>
    </submittedName>
</protein>
<dbReference type="EMBL" id="CP062803">
    <property type="protein sequence ID" value="QOT75782.1"/>
    <property type="molecule type" value="Genomic_DNA"/>
</dbReference>
<gene>
    <name evidence="1" type="ORF">F7R26_016650</name>
</gene>
<reference evidence="1 2" key="1">
    <citation type="submission" date="2020-10" db="EMBL/GenBank/DDBJ databases">
        <title>Complete genome sequence of Cupriavidus basilensis CCUG 49340T.</title>
        <authorList>
            <person name="Salva-Serra F."/>
            <person name="Donoso R.A."/>
            <person name="Cho K.H."/>
            <person name="Yoo J.A."/>
            <person name="Lee K."/>
            <person name="Yoon S.-H."/>
            <person name="Perez-Pantoja D."/>
            <person name="Moore E.R.B."/>
        </authorList>
    </citation>
    <scope>NUCLEOTIDE SEQUENCE [LARGE SCALE GENOMIC DNA]</scope>
    <source>
        <strain evidence="2">CCUG 49340</strain>
    </source>
</reference>
<proteinExistence type="predicted"/>
<dbReference type="GeneID" id="98402546"/>
<dbReference type="RefSeq" id="WP_150993285.1">
    <property type="nucleotide sequence ID" value="NZ_CP062803.1"/>
</dbReference>
<evidence type="ECO:0000313" key="1">
    <source>
        <dbReference type="EMBL" id="QOT75782.1"/>
    </source>
</evidence>
<name>A0A643FIE9_9BURK</name>
<dbReference type="Pfam" id="PF09965">
    <property type="entry name" value="DUF2199"/>
    <property type="match status" value="1"/>
</dbReference>
<organism evidence="1 2">
    <name type="scientific">Cupriavidus basilensis</name>
    <dbReference type="NCBI Taxonomy" id="68895"/>
    <lineage>
        <taxon>Bacteria</taxon>
        <taxon>Pseudomonadati</taxon>
        <taxon>Pseudomonadota</taxon>
        <taxon>Betaproteobacteria</taxon>
        <taxon>Burkholderiales</taxon>
        <taxon>Burkholderiaceae</taxon>
        <taxon>Cupriavidus</taxon>
    </lineage>
</organism>
<dbReference type="AlphaFoldDB" id="A0A643FIE9"/>
<evidence type="ECO:0000313" key="2">
    <source>
        <dbReference type="Proteomes" id="UP000397656"/>
    </source>
</evidence>
<accession>A0A643FIE9</accession>